<dbReference type="HOGENOM" id="CLU_059606_1_1_1"/>
<feature type="region of interest" description="Disordered" evidence="7">
    <location>
        <begin position="1"/>
        <end position="36"/>
    </location>
</feature>
<dbReference type="AlphaFoldDB" id="B3S1P4"/>
<feature type="compositionally biased region" description="Polar residues" evidence="7">
    <location>
        <begin position="24"/>
        <end position="36"/>
    </location>
</feature>
<dbReference type="GO" id="GO:0000139">
    <property type="term" value="C:Golgi membrane"/>
    <property type="evidence" value="ECO:0007669"/>
    <property type="project" value="UniProtKB-SubCell"/>
</dbReference>
<dbReference type="GO" id="GO:0016192">
    <property type="term" value="P:vesicle-mediated transport"/>
    <property type="evidence" value="ECO:0007669"/>
    <property type="project" value="InterPro"/>
</dbReference>
<gene>
    <name evidence="9" type="ORF">TRIADDRAFT_57835</name>
</gene>
<dbReference type="InterPro" id="IPR006977">
    <property type="entry name" value="Yip1_dom"/>
</dbReference>
<feature type="transmembrane region" description="Helical" evidence="6">
    <location>
        <begin position="261"/>
        <end position="284"/>
    </location>
</feature>
<feature type="transmembrane region" description="Helical" evidence="6">
    <location>
        <begin position="232"/>
        <end position="254"/>
    </location>
</feature>
<keyword evidence="4 6" id="KW-1133">Transmembrane helix</keyword>
<keyword evidence="3 6" id="KW-0812">Transmembrane</keyword>
<dbReference type="GO" id="GO:0005794">
    <property type="term" value="C:Golgi apparatus"/>
    <property type="evidence" value="ECO:0000318"/>
    <property type="project" value="GO_Central"/>
</dbReference>
<dbReference type="InParanoid" id="B3S1P4"/>
<evidence type="ECO:0000256" key="6">
    <source>
        <dbReference type="RuleBase" id="RU361264"/>
    </source>
</evidence>
<protein>
    <recommendedName>
        <fullName evidence="6">Protein YIPF</fullName>
    </recommendedName>
</protein>
<evidence type="ECO:0000256" key="2">
    <source>
        <dbReference type="ARBA" id="ARBA00010596"/>
    </source>
</evidence>
<evidence type="ECO:0000259" key="8">
    <source>
        <dbReference type="Pfam" id="PF04893"/>
    </source>
</evidence>
<dbReference type="CTD" id="6755451"/>
<evidence type="ECO:0000313" key="9">
    <source>
        <dbReference type="EMBL" id="EDV23011.1"/>
    </source>
</evidence>
<dbReference type="OMA" id="VFRRCVA"/>
<keyword evidence="10" id="KW-1185">Reference proteome</keyword>
<dbReference type="Proteomes" id="UP000009022">
    <property type="component" value="Unassembled WGS sequence"/>
</dbReference>
<comment type="similarity">
    <text evidence="2 6">Belongs to the YIP1 family.</text>
</comment>
<evidence type="ECO:0000256" key="5">
    <source>
        <dbReference type="ARBA" id="ARBA00023136"/>
    </source>
</evidence>
<accession>B3S1P4</accession>
<sequence length="312" mass="34941">MNDENEEANAELKTQKDQDDVSVGSLQFQEFGNGNPATTIPLDAGEIGDAGLQTNRGVPISFDSADEQEDTASNLLTNKRKKNMPMWTFDYYMQFFDITTTQVLQRITGSVIPSFQGNYLRKYIRSNPDFYGPFWICATLVFTTAISGNLADYITHAGDHQWTYDFHKVTAAAGAIYVYAWLLPVLLWGLLWWRHDTVGANITEVVCIYGYSLSIYVPVSILWAIPFEWLRWILVILAAVSSGLVLVFTIWPLLKHENRQMATLISLIVLALHALLAIGFKVYFFGSVGKAVLNSTSIASPSTWTTLTPMTL</sequence>
<evidence type="ECO:0000256" key="1">
    <source>
        <dbReference type="ARBA" id="ARBA00004141"/>
    </source>
</evidence>
<dbReference type="PhylomeDB" id="B3S1P4"/>
<feature type="transmembrane region" description="Helical" evidence="6">
    <location>
        <begin position="171"/>
        <end position="193"/>
    </location>
</feature>
<dbReference type="GO" id="GO:0031267">
    <property type="term" value="F:small GTPase binding"/>
    <property type="evidence" value="ECO:0007669"/>
    <property type="project" value="InterPro"/>
</dbReference>
<evidence type="ECO:0000256" key="7">
    <source>
        <dbReference type="SAM" id="MobiDB-lite"/>
    </source>
</evidence>
<dbReference type="RefSeq" id="XP_002113921.1">
    <property type="nucleotide sequence ID" value="XM_002113885.1"/>
</dbReference>
<evidence type="ECO:0000313" key="10">
    <source>
        <dbReference type="Proteomes" id="UP000009022"/>
    </source>
</evidence>
<dbReference type="FunCoup" id="B3S1P4">
    <property type="interactions" value="1882"/>
</dbReference>
<evidence type="ECO:0000256" key="4">
    <source>
        <dbReference type="ARBA" id="ARBA00022989"/>
    </source>
</evidence>
<comment type="subcellular location">
    <subcellularLocation>
        <location evidence="6">Golgi apparatus membrane</location>
        <topology evidence="6">Multi-pass membrane protein</topology>
    </subcellularLocation>
    <subcellularLocation>
        <location evidence="1">Membrane</location>
        <topology evidence="1">Multi-pass membrane protein</topology>
    </subcellularLocation>
</comment>
<feature type="domain" description="Yip1" evidence="8">
    <location>
        <begin position="122"/>
        <end position="278"/>
    </location>
</feature>
<dbReference type="eggNOG" id="KOG3114">
    <property type="taxonomic scope" value="Eukaryota"/>
</dbReference>
<dbReference type="EMBL" id="DS985247">
    <property type="protein sequence ID" value="EDV23011.1"/>
    <property type="molecule type" value="Genomic_DNA"/>
</dbReference>
<proteinExistence type="inferred from homology"/>
<dbReference type="STRING" id="10228.B3S1P4"/>
<name>B3S1P4_TRIAD</name>
<organism evidence="9 10">
    <name type="scientific">Trichoplax adhaerens</name>
    <name type="common">Trichoplax reptans</name>
    <dbReference type="NCBI Taxonomy" id="10228"/>
    <lineage>
        <taxon>Eukaryota</taxon>
        <taxon>Metazoa</taxon>
        <taxon>Placozoa</taxon>
        <taxon>Uniplacotomia</taxon>
        <taxon>Trichoplacea</taxon>
        <taxon>Trichoplacidae</taxon>
        <taxon>Trichoplax</taxon>
    </lineage>
</organism>
<feature type="transmembrane region" description="Helical" evidence="6">
    <location>
        <begin position="205"/>
        <end position="226"/>
    </location>
</feature>
<dbReference type="PANTHER" id="PTHR12822">
    <property type="entry name" value="PROTEIN YIPF"/>
    <property type="match status" value="1"/>
</dbReference>
<dbReference type="KEGG" id="tad:TRIADDRAFT_57835"/>
<keyword evidence="5 6" id="KW-0472">Membrane</keyword>
<feature type="transmembrane region" description="Helical" evidence="6">
    <location>
        <begin position="130"/>
        <end position="151"/>
    </location>
</feature>
<dbReference type="GeneID" id="6755451"/>
<dbReference type="InterPro" id="IPR039765">
    <property type="entry name" value="Yip5/YIPF1/YIPF2"/>
</dbReference>
<dbReference type="PANTHER" id="PTHR12822:SF2">
    <property type="entry name" value="PROTEIN YIPF"/>
    <property type="match status" value="1"/>
</dbReference>
<dbReference type="Pfam" id="PF04893">
    <property type="entry name" value="Yip1"/>
    <property type="match status" value="1"/>
</dbReference>
<dbReference type="OrthoDB" id="10256463at2759"/>
<evidence type="ECO:0000256" key="3">
    <source>
        <dbReference type="ARBA" id="ARBA00022692"/>
    </source>
</evidence>
<reference evidence="9 10" key="1">
    <citation type="journal article" date="2008" name="Nature">
        <title>The Trichoplax genome and the nature of placozoans.</title>
        <authorList>
            <person name="Srivastava M."/>
            <person name="Begovic E."/>
            <person name="Chapman J."/>
            <person name="Putnam N.H."/>
            <person name="Hellsten U."/>
            <person name="Kawashima T."/>
            <person name="Kuo A."/>
            <person name="Mitros T."/>
            <person name="Salamov A."/>
            <person name="Carpenter M.L."/>
            <person name="Signorovitch A.Y."/>
            <person name="Moreno M.A."/>
            <person name="Kamm K."/>
            <person name="Grimwood J."/>
            <person name="Schmutz J."/>
            <person name="Shapiro H."/>
            <person name="Grigoriev I.V."/>
            <person name="Buss L.W."/>
            <person name="Schierwater B."/>
            <person name="Dellaporta S.L."/>
            <person name="Rokhsar D.S."/>
        </authorList>
    </citation>
    <scope>NUCLEOTIDE SEQUENCE [LARGE SCALE GENOMIC DNA]</scope>
    <source>
        <strain evidence="9 10">Grell-BS-1999</strain>
    </source>
</reference>